<evidence type="ECO:0000256" key="1">
    <source>
        <dbReference type="ARBA" id="ARBA00022801"/>
    </source>
</evidence>
<comment type="caution">
    <text evidence="3">The sequence shown here is derived from an EMBL/GenBank/DDBJ whole genome shotgun (WGS) entry which is preliminary data.</text>
</comment>
<dbReference type="Proteomes" id="UP000092389">
    <property type="component" value="Unassembled WGS sequence"/>
</dbReference>
<dbReference type="AlphaFoldDB" id="A0A1A2TJV6"/>
<organism evidence="3 4">
    <name type="scientific">Mycobacterium mantenii</name>
    <dbReference type="NCBI Taxonomy" id="560555"/>
    <lineage>
        <taxon>Bacteria</taxon>
        <taxon>Bacillati</taxon>
        <taxon>Actinomycetota</taxon>
        <taxon>Actinomycetes</taxon>
        <taxon>Mycobacteriales</taxon>
        <taxon>Mycobacteriaceae</taxon>
        <taxon>Mycobacterium</taxon>
        <taxon>Mycobacterium avium complex (MAC)</taxon>
    </lineage>
</organism>
<dbReference type="SUPFAM" id="SSF53474">
    <property type="entry name" value="alpha/beta-Hydrolases"/>
    <property type="match status" value="1"/>
</dbReference>
<dbReference type="PANTHER" id="PTHR48081:SF8">
    <property type="entry name" value="ALPHA_BETA HYDROLASE FOLD-3 DOMAIN-CONTAINING PROTEIN-RELATED"/>
    <property type="match status" value="1"/>
</dbReference>
<protein>
    <submittedName>
        <fullName evidence="3">Alpha/beta hydrolase</fullName>
    </submittedName>
</protein>
<evidence type="ECO:0000313" key="4">
    <source>
        <dbReference type="Proteomes" id="UP000092389"/>
    </source>
</evidence>
<accession>A0A1A2TJV6</accession>
<gene>
    <name evidence="3" type="ORF">A5683_21180</name>
</gene>
<dbReference type="InterPro" id="IPR013094">
    <property type="entry name" value="AB_hydrolase_3"/>
</dbReference>
<proteinExistence type="predicted"/>
<dbReference type="GO" id="GO:0016787">
    <property type="term" value="F:hydrolase activity"/>
    <property type="evidence" value="ECO:0007669"/>
    <property type="project" value="UniProtKB-KW"/>
</dbReference>
<dbReference type="EMBL" id="LZJU01000067">
    <property type="protein sequence ID" value="OBH76307.1"/>
    <property type="molecule type" value="Genomic_DNA"/>
</dbReference>
<reference evidence="3 4" key="1">
    <citation type="submission" date="2016-06" db="EMBL/GenBank/DDBJ databases">
        <authorList>
            <person name="Kjaerup R.B."/>
            <person name="Dalgaard T.S."/>
            <person name="Juul-Madsen H.R."/>
        </authorList>
    </citation>
    <scope>NUCLEOTIDE SEQUENCE [LARGE SCALE GENOMIC DNA]</scope>
    <source>
        <strain evidence="3 4">E152</strain>
    </source>
</reference>
<keyword evidence="1 3" id="KW-0378">Hydrolase</keyword>
<dbReference type="InterPro" id="IPR050300">
    <property type="entry name" value="GDXG_lipolytic_enzyme"/>
</dbReference>
<dbReference type="Pfam" id="PF07859">
    <property type="entry name" value="Abhydrolase_3"/>
    <property type="match status" value="1"/>
</dbReference>
<feature type="domain" description="Alpha/beta hydrolase fold-3" evidence="2">
    <location>
        <begin position="87"/>
        <end position="295"/>
    </location>
</feature>
<dbReference type="InterPro" id="IPR029058">
    <property type="entry name" value="AB_hydrolase_fold"/>
</dbReference>
<dbReference type="RefSeq" id="WP_067909473.1">
    <property type="nucleotide sequence ID" value="NZ_LZJP01000130.1"/>
</dbReference>
<name>A0A1A2TJV6_MYCNT</name>
<dbReference type="Gene3D" id="3.40.50.1820">
    <property type="entry name" value="alpha/beta hydrolase"/>
    <property type="match status" value="1"/>
</dbReference>
<dbReference type="OrthoDB" id="3181909at2"/>
<evidence type="ECO:0000259" key="2">
    <source>
        <dbReference type="Pfam" id="PF07859"/>
    </source>
</evidence>
<dbReference type="PANTHER" id="PTHR48081">
    <property type="entry name" value="AB HYDROLASE SUPERFAMILY PROTEIN C4A8.06C"/>
    <property type="match status" value="1"/>
</dbReference>
<sequence>MALRIDPQVAAALAALAAADPTEPPPVGDISARRAKARRVFDQAAGFLPSVEGVDVRRFAMRTDDGATVTLSWYWLAGAQQPGSAGLYLHGGGMILGLDELGLLYDTAVRHYVAASRVPMLVVDYRIAPEHPHPVPVEDCYAALLWLAGHSAELRIDPTRLAVMGDSAGGSLAAAVCLLARDRAGPPIALQLLAYPMLDDRSPMPDSELAQLLTWTHNDNRTGWAALLGETVGGVGVAPYAAPARAIDLAGLPPAYLDVGDLDIFRDEDIAYASRLMAAGVPTELHVHPGCPHAFEWLAPRADVSQRVIADRIRRLRSL</sequence>
<evidence type="ECO:0000313" key="3">
    <source>
        <dbReference type="EMBL" id="OBH76307.1"/>
    </source>
</evidence>